<comment type="caution">
    <text evidence="1">The sequence shown here is derived from an EMBL/GenBank/DDBJ whole genome shotgun (WGS) entry which is preliminary data.</text>
</comment>
<protein>
    <submittedName>
        <fullName evidence="1">Uncharacterized protein</fullName>
    </submittedName>
</protein>
<organism evidence="1 2">
    <name type="scientific">Diversispora epigaea</name>
    <dbReference type="NCBI Taxonomy" id="1348612"/>
    <lineage>
        <taxon>Eukaryota</taxon>
        <taxon>Fungi</taxon>
        <taxon>Fungi incertae sedis</taxon>
        <taxon>Mucoromycota</taxon>
        <taxon>Glomeromycotina</taxon>
        <taxon>Glomeromycetes</taxon>
        <taxon>Diversisporales</taxon>
        <taxon>Diversisporaceae</taxon>
        <taxon>Diversispora</taxon>
    </lineage>
</organism>
<keyword evidence="2" id="KW-1185">Reference proteome</keyword>
<reference evidence="1 2" key="1">
    <citation type="submission" date="2018-08" db="EMBL/GenBank/DDBJ databases">
        <title>Genome and evolution of the arbuscular mycorrhizal fungus Diversispora epigaea (formerly Glomus versiforme) and its bacterial endosymbionts.</title>
        <authorList>
            <person name="Sun X."/>
            <person name="Fei Z."/>
            <person name="Harrison M."/>
        </authorList>
    </citation>
    <scope>NUCLEOTIDE SEQUENCE [LARGE SCALE GENOMIC DNA]</scope>
    <source>
        <strain evidence="1 2">IT104</strain>
    </source>
</reference>
<dbReference type="OrthoDB" id="10460340at2759"/>
<dbReference type="Proteomes" id="UP000266861">
    <property type="component" value="Unassembled WGS sequence"/>
</dbReference>
<name>A0A397GIZ9_9GLOM</name>
<accession>A0A397GIZ9</accession>
<evidence type="ECO:0000313" key="1">
    <source>
        <dbReference type="EMBL" id="RHZ50952.1"/>
    </source>
</evidence>
<evidence type="ECO:0000313" key="2">
    <source>
        <dbReference type="Proteomes" id="UP000266861"/>
    </source>
</evidence>
<dbReference type="AlphaFoldDB" id="A0A397GIZ9"/>
<proteinExistence type="predicted"/>
<gene>
    <name evidence="1" type="ORF">Glove_487g58</name>
</gene>
<sequence length="94" mass="10824">MPTCKEKLSALKELYEENLLPDKVYIDMVNELIEEYVNLSAHITIKPKRKNFWKTQWDRAVKAGNYILRNLLLPIVSTLGGNLVTGEFQNSISN</sequence>
<dbReference type="EMBL" id="PQFF01000425">
    <property type="protein sequence ID" value="RHZ50952.1"/>
    <property type="molecule type" value="Genomic_DNA"/>
</dbReference>